<dbReference type="InterPro" id="IPR015421">
    <property type="entry name" value="PyrdxlP-dep_Trfase_major"/>
</dbReference>
<reference evidence="8 10" key="1">
    <citation type="journal article" date="2016" name="Genome Announc.">
        <title>Complete Genome Sequences of Aerococcus christensenii CCUG 28831T, Aerococcus sanguinicola CCUG 43001T, Aerococcus urinae CCUG 36881T, Aerococcus urinaeequi CCUG 28094T, Aerococcus urinaehominis CCUG 42038 BT, and Aerococcus viridans CCUG 4311T.</title>
        <authorList>
            <person name="Carkaci D."/>
            <person name="Dargis R."/>
            <person name="Nielsen X.C."/>
            <person name="Skovgaard O."/>
            <person name="Fuursted K."/>
            <person name="Christensen J.J."/>
        </authorList>
    </citation>
    <scope>NUCLEOTIDE SEQUENCE [LARGE SCALE GENOMIC DNA]</scope>
    <source>
        <strain evidence="8 10">CCUG43001</strain>
    </source>
</reference>
<keyword evidence="9" id="KW-0808">Transferase</keyword>
<evidence type="ECO:0000313" key="10">
    <source>
        <dbReference type="Proteomes" id="UP000069912"/>
    </source>
</evidence>
<sequence>MLSIDFKPGEKLYEQIYDRLKAAISDGYYQSGDQLPSFRAYADHLGVSLNTVKTAYFQLLEEGYIISKERCGFFVDKIELDHLGPREAVYPQYLTEEKAASPWRYDFSPSAVDLEGLARTGLQQAASLGMAQASRYQQANPLGEAPLRNALAHYLYEFRGLATSAENIVITRGFSHNLLALNQVFGQACYGLEDPGYALNLASLHANFEGTEKIPIDRYGFSVKDLEQTPANIAVVSPNHQFPTGQVMGVRRRQRLLNWASERPDRYIIEDDYDSVFKYAGRRIPAMKAIDRDDRVILSGSFSKSIGPFMGLAYMVLPDALLDAYATCADLGLTPSIASQLTLSQWMAEGAFTKHVNRMNTYYRKKQGLILDALQELPGLSFTQADTGLYLVFRLDPDCYDLDQLTQTWQAEGLKIDSVASYSRQLTWPWADYLLGLGGVPLADLPQALEVLGQSLEGSRV</sequence>
<evidence type="ECO:0000256" key="3">
    <source>
        <dbReference type="ARBA" id="ARBA00022898"/>
    </source>
</evidence>
<proteinExistence type="inferred from homology"/>
<dbReference type="Pfam" id="PF00392">
    <property type="entry name" value="GntR"/>
    <property type="match status" value="1"/>
</dbReference>
<dbReference type="EMBL" id="CP014160">
    <property type="protein sequence ID" value="AMB94075.1"/>
    <property type="molecule type" value="Genomic_DNA"/>
</dbReference>
<dbReference type="PANTHER" id="PTHR46577">
    <property type="entry name" value="HTH-TYPE TRANSCRIPTIONAL REGULATORY PROTEIN GABR"/>
    <property type="match status" value="1"/>
</dbReference>
<dbReference type="InterPro" id="IPR036388">
    <property type="entry name" value="WH-like_DNA-bd_sf"/>
</dbReference>
<keyword evidence="5" id="KW-0238">DNA-binding</keyword>
<evidence type="ECO:0000313" key="11">
    <source>
        <dbReference type="Proteomes" id="UP000234239"/>
    </source>
</evidence>
<dbReference type="EMBL" id="PKGY01000002">
    <property type="protein sequence ID" value="PKZ22165.1"/>
    <property type="molecule type" value="Genomic_DNA"/>
</dbReference>
<dbReference type="SMART" id="SM00345">
    <property type="entry name" value="HTH_GNTR"/>
    <property type="match status" value="1"/>
</dbReference>
<dbReference type="OrthoDB" id="9808770at2"/>
<reference evidence="10" key="2">
    <citation type="submission" date="2016-01" db="EMBL/GenBank/DDBJ databases">
        <title>Six Aerococcus type strain genome sequencing and assembly using PacBio and Illumina Hiseq.</title>
        <authorList>
            <person name="Carkaci D."/>
            <person name="Dargis R."/>
            <person name="Nielsen X.C."/>
            <person name="Skovgaard O."/>
            <person name="Fuursted K."/>
            <person name="Christensen J.J."/>
        </authorList>
    </citation>
    <scope>NUCLEOTIDE SEQUENCE [LARGE SCALE GENOMIC DNA]</scope>
    <source>
        <strain evidence="10">CCUG43001</strain>
    </source>
</reference>
<dbReference type="Gene3D" id="3.40.640.10">
    <property type="entry name" value="Type I PLP-dependent aspartate aminotransferase-like (Major domain)"/>
    <property type="match status" value="1"/>
</dbReference>
<name>A0A120I981_9LACT</name>
<feature type="domain" description="HTH gntR-type" evidence="7">
    <location>
        <begin position="10"/>
        <end position="78"/>
    </location>
</feature>
<evidence type="ECO:0000256" key="4">
    <source>
        <dbReference type="ARBA" id="ARBA00023015"/>
    </source>
</evidence>
<evidence type="ECO:0000256" key="5">
    <source>
        <dbReference type="ARBA" id="ARBA00023125"/>
    </source>
</evidence>
<evidence type="ECO:0000256" key="6">
    <source>
        <dbReference type="ARBA" id="ARBA00023163"/>
    </source>
</evidence>
<keyword evidence="4" id="KW-0805">Transcription regulation</keyword>
<dbReference type="GeneID" id="92903337"/>
<dbReference type="CDD" id="cd07377">
    <property type="entry name" value="WHTH_GntR"/>
    <property type="match status" value="1"/>
</dbReference>
<dbReference type="InterPro" id="IPR000524">
    <property type="entry name" value="Tscrpt_reg_HTH_GntR"/>
</dbReference>
<dbReference type="InterPro" id="IPR036390">
    <property type="entry name" value="WH_DNA-bd_sf"/>
</dbReference>
<dbReference type="InterPro" id="IPR015424">
    <property type="entry name" value="PyrdxlP-dep_Trfase"/>
</dbReference>
<keyword evidence="2 9" id="KW-0032">Aminotransferase</keyword>
<gene>
    <name evidence="8" type="ORF">AWM72_04535</name>
    <name evidence="9" type="ORF">CYJ28_03350</name>
</gene>
<dbReference type="AlphaFoldDB" id="A0A120I981"/>
<dbReference type="GO" id="GO:0003700">
    <property type="term" value="F:DNA-binding transcription factor activity"/>
    <property type="evidence" value="ECO:0007669"/>
    <property type="project" value="InterPro"/>
</dbReference>
<evidence type="ECO:0000256" key="1">
    <source>
        <dbReference type="ARBA" id="ARBA00005384"/>
    </source>
</evidence>
<dbReference type="GO" id="GO:0008483">
    <property type="term" value="F:transaminase activity"/>
    <property type="evidence" value="ECO:0007669"/>
    <property type="project" value="UniProtKB-KW"/>
</dbReference>
<organism evidence="8 10">
    <name type="scientific">Aerococcus sanguinicola</name>
    <dbReference type="NCBI Taxonomy" id="119206"/>
    <lineage>
        <taxon>Bacteria</taxon>
        <taxon>Bacillati</taxon>
        <taxon>Bacillota</taxon>
        <taxon>Bacilli</taxon>
        <taxon>Lactobacillales</taxon>
        <taxon>Aerococcaceae</taxon>
        <taxon>Aerococcus</taxon>
    </lineage>
</organism>
<dbReference type="PROSITE" id="PS50949">
    <property type="entry name" value="HTH_GNTR"/>
    <property type="match status" value="1"/>
</dbReference>
<keyword evidence="6" id="KW-0804">Transcription</keyword>
<evidence type="ECO:0000313" key="9">
    <source>
        <dbReference type="EMBL" id="PKZ22165.1"/>
    </source>
</evidence>
<dbReference type="Gene3D" id="1.10.10.10">
    <property type="entry name" value="Winged helix-like DNA-binding domain superfamily/Winged helix DNA-binding domain"/>
    <property type="match status" value="1"/>
</dbReference>
<dbReference type="Proteomes" id="UP000069912">
    <property type="component" value="Chromosome"/>
</dbReference>
<dbReference type="PANTHER" id="PTHR46577:SF1">
    <property type="entry name" value="HTH-TYPE TRANSCRIPTIONAL REGULATORY PROTEIN GABR"/>
    <property type="match status" value="1"/>
</dbReference>
<dbReference type="SUPFAM" id="SSF46785">
    <property type="entry name" value="Winged helix' DNA-binding domain"/>
    <property type="match status" value="1"/>
</dbReference>
<comment type="similarity">
    <text evidence="1">In the C-terminal section; belongs to the class-I pyridoxal-phosphate-dependent aminotransferase family.</text>
</comment>
<evidence type="ECO:0000259" key="7">
    <source>
        <dbReference type="PROSITE" id="PS50949"/>
    </source>
</evidence>
<dbReference type="SUPFAM" id="SSF53383">
    <property type="entry name" value="PLP-dependent transferases"/>
    <property type="match status" value="1"/>
</dbReference>
<dbReference type="RefSeq" id="WP_067973893.1">
    <property type="nucleotide sequence ID" value="NZ_CAJHKM010000001.1"/>
</dbReference>
<dbReference type="Pfam" id="PF00155">
    <property type="entry name" value="Aminotran_1_2"/>
    <property type="match status" value="1"/>
</dbReference>
<accession>A0A120I981</accession>
<dbReference type="Proteomes" id="UP000234239">
    <property type="component" value="Unassembled WGS sequence"/>
</dbReference>
<dbReference type="InterPro" id="IPR051446">
    <property type="entry name" value="HTH_trans_reg/aminotransferase"/>
</dbReference>
<dbReference type="InterPro" id="IPR004839">
    <property type="entry name" value="Aminotransferase_I/II_large"/>
</dbReference>
<evidence type="ECO:0000313" key="8">
    <source>
        <dbReference type="EMBL" id="AMB94075.1"/>
    </source>
</evidence>
<evidence type="ECO:0000256" key="2">
    <source>
        <dbReference type="ARBA" id="ARBA00022576"/>
    </source>
</evidence>
<keyword evidence="10" id="KW-1185">Reference proteome</keyword>
<protein>
    <submittedName>
        <fullName evidence="9">PLP-dependent aminotransferase family protein</fullName>
    </submittedName>
</protein>
<keyword evidence="3" id="KW-0663">Pyridoxal phosphate</keyword>
<dbReference type="KEGG" id="asan:AWM72_04535"/>
<dbReference type="GO" id="GO:0003677">
    <property type="term" value="F:DNA binding"/>
    <property type="evidence" value="ECO:0007669"/>
    <property type="project" value="UniProtKB-KW"/>
</dbReference>
<dbReference type="CDD" id="cd00609">
    <property type="entry name" value="AAT_like"/>
    <property type="match status" value="1"/>
</dbReference>
<dbReference type="GO" id="GO:0030170">
    <property type="term" value="F:pyridoxal phosphate binding"/>
    <property type="evidence" value="ECO:0007669"/>
    <property type="project" value="InterPro"/>
</dbReference>
<reference evidence="9 11" key="3">
    <citation type="submission" date="2017-12" db="EMBL/GenBank/DDBJ databases">
        <title>Phylogenetic diversity of female urinary microbiome.</title>
        <authorList>
            <person name="Thomas-White K."/>
            <person name="Wolfe A.J."/>
        </authorList>
    </citation>
    <scope>NUCLEOTIDE SEQUENCE [LARGE SCALE GENOMIC DNA]</scope>
    <source>
        <strain evidence="9 11">UMB0139</strain>
    </source>
</reference>